<dbReference type="PROSITE" id="PS50885">
    <property type="entry name" value="HAMP"/>
    <property type="match status" value="1"/>
</dbReference>
<dbReference type="SMART" id="SM00387">
    <property type="entry name" value="HATPase_c"/>
    <property type="match status" value="1"/>
</dbReference>
<feature type="transmembrane region" description="Helical" evidence="11">
    <location>
        <begin position="143"/>
        <end position="167"/>
    </location>
</feature>
<evidence type="ECO:0000256" key="1">
    <source>
        <dbReference type="ARBA" id="ARBA00000085"/>
    </source>
</evidence>
<dbReference type="EMBL" id="SWCJ01000015">
    <property type="protein sequence ID" value="TKB52031.1"/>
    <property type="molecule type" value="Genomic_DNA"/>
</dbReference>
<proteinExistence type="predicted"/>
<dbReference type="InterPro" id="IPR036097">
    <property type="entry name" value="HisK_dim/P_sf"/>
</dbReference>
<dbReference type="InterPro" id="IPR036890">
    <property type="entry name" value="HATPase_C_sf"/>
</dbReference>
<evidence type="ECO:0000256" key="9">
    <source>
        <dbReference type="ARBA" id="ARBA00023012"/>
    </source>
</evidence>
<comment type="subcellular location">
    <subcellularLocation>
        <location evidence="2">Membrane</location>
    </subcellularLocation>
</comment>
<dbReference type="SMART" id="SM00304">
    <property type="entry name" value="HAMP"/>
    <property type="match status" value="1"/>
</dbReference>
<evidence type="ECO:0000259" key="13">
    <source>
        <dbReference type="PROSITE" id="PS50885"/>
    </source>
</evidence>
<dbReference type="GO" id="GO:0005886">
    <property type="term" value="C:plasma membrane"/>
    <property type="evidence" value="ECO:0007669"/>
    <property type="project" value="TreeGrafter"/>
</dbReference>
<dbReference type="GO" id="GO:0000155">
    <property type="term" value="F:phosphorelay sensor kinase activity"/>
    <property type="evidence" value="ECO:0007669"/>
    <property type="project" value="InterPro"/>
</dbReference>
<evidence type="ECO:0000259" key="12">
    <source>
        <dbReference type="PROSITE" id="PS50109"/>
    </source>
</evidence>
<keyword evidence="6 11" id="KW-0812">Transmembrane</keyword>
<dbReference type="Gene3D" id="3.30.565.10">
    <property type="entry name" value="Histidine kinase-like ATPase, C-terminal domain"/>
    <property type="match status" value="1"/>
</dbReference>
<dbReference type="SUPFAM" id="SSF55874">
    <property type="entry name" value="ATPase domain of HSP90 chaperone/DNA topoisomerase II/histidine kinase"/>
    <property type="match status" value="1"/>
</dbReference>
<feature type="domain" description="HAMP" evidence="13">
    <location>
        <begin position="169"/>
        <end position="222"/>
    </location>
</feature>
<protein>
    <recommendedName>
        <fullName evidence="3">histidine kinase</fullName>
        <ecNumber evidence="3">2.7.13.3</ecNumber>
    </recommendedName>
</protein>
<dbReference type="SUPFAM" id="SSF47384">
    <property type="entry name" value="Homodimeric domain of signal transducing histidine kinase"/>
    <property type="match status" value="1"/>
</dbReference>
<dbReference type="PANTHER" id="PTHR45436">
    <property type="entry name" value="SENSOR HISTIDINE KINASE YKOH"/>
    <property type="match status" value="1"/>
</dbReference>
<dbReference type="InterPro" id="IPR003661">
    <property type="entry name" value="HisK_dim/P_dom"/>
</dbReference>
<dbReference type="InterPro" id="IPR005467">
    <property type="entry name" value="His_kinase_dom"/>
</dbReference>
<dbReference type="InterPro" id="IPR050428">
    <property type="entry name" value="TCS_sensor_his_kinase"/>
</dbReference>
<keyword evidence="7 14" id="KW-0418">Kinase</keyword>
<organism evidence="14 15">
    <name type="scientific">Ferrimonas aestuarii</name>
    <dbReference type="NCBI Taxonomy" id="2569539"/>
    <lineage>
        <taxon>Bacteria</taxon>
        <taxon>Pseudomonadati</taxon>
        <taxon>Pseudomonadota</taxon>
        <taxon>Gammaproteobacteria</taxon>
        <taxon>Alteromonadales</taxon>
        <taxon>Ferrimonadaceae</taxon>
        <taxon>Ferrimonas</taxon>
    </lineage>
</organism>
<name>A0A4V5NXP7_9GAMM</name>
<evidence type="ECO:0000256" key="4">
    <source>
        <dbReference type="ARBA" id="ARBA00022553"/>
    </source>
</evidence>
<dbReference type="Gene3D" id="6.10.340.10">
    <property type="match status" value="1"/>
</dbReference>
<dbReference type="PRINTS" id="PR00344">
    <property type="entry name" value="BCTRLSENSOR"/>
</dbReference>
<evidence type="ECO:0000256" key="2">
    <source>
        <dbReference type="ARBA" id="ARBA00004370"/>
    </source>
</evidence>
<keyword evidence="9" id="KW-0902">Two-component regulatory system</keyword>
<keyword evidence="10 11" id="KW-0472">Membrane</keyword>
<dbReference type="Proteomes" id="UP000305675">
    <property type="component" value="Unassembled WGS sequence"/>
</dbReference>
<dbReference type="InterPro" id="IPR003594">
    <property type="entry name" value="HATPase_dom"/>
</dbReference>
<dbReference type="CDD" id="cd00075">
    <property type="entry name" value="HATPase"/>
    <property type="match status" value="1"/>
</dbReference>
<gene>
    <name evidence="14" type="ORF">FCL42_16570</name>
</gene>
<dbReference type="Gene3D" id="1.10.287.130">
    <property type="match status" value="1"/>
</dbReference>
<evidence type="ECO:0000256" key="10">
    <source>
        <dbReference type="ARBA" id="ARBA00023136"/>
    </source>
</evidence>
<keyword evidence="8 11" id="KW-1133">Transmembrane helix</keyword>
<evidence type="ECO:0000256" key="6">
    <source>
        <dbReference type="ARBA" id="ARBA00022692"/>
    </source>
</evidence>
<comment type="caution">
    <text evidence="14">The sequence shown here is derived from an EMBL/GenBank/DDBJ whole genome shotgun (WGS) entry which is preliminary data.</text>
</comment>
<dbReference type="Pfam" id="PF02518">
    <property type="entry name" value="HATPase_c"/>
    <property type="match status" value="1"/>
</dbReference>
<keyword evidence="4" id="KW-0597">Phosphoprotein</keyword>
<dbReference type="SMART" id="SM00388">
    <property type="entry name" value="HisKA"/>
    <property type="match status" value="1"/>
</dbReference>
<dbReference type="PROSITE" id="PS50109">
    <property type="entry name" value="HIS_KIN"/>
    <property type="match status" value="1"/>
</dbReference>
<dbReference type="RefSeq" id="WP_136864545.1">
    <property type="nucleotide sequence ID" value="NZ_SWCJ01000015.1"/>
</dbReference>
<keyword evidence="15" id="KW-1185">Reference proteome</keyword>
<sequence>MIIKAFRNVRSMSARLMALFIGFALLLGISIQLLFSYTFHLGEDTVNAQMNMMAQEVALSRYLTGATGPLPIDRITYAYDRLDDVPEFVPREYLELEEFAEELHPEFGSVFLSVTHFTKNGVRYPLVLVSKIEAVEMSEDEEVVLTLIVLAVTLVVLAISGFILAMLTRRLIQPLKEISEQLQQAAVDPKFEITVESTAAKEFIELTDSINHYRHELNLRVQREQAFARYASHELKTPLTIVNGAAKLLGRSTKEEFLKRQKNRILEATYGMQTMVDALLSLVKYERDDTPNLWRKIEREELEELVESEMAGTANKPIELKLKAVDEPWTQAEPAVVKMILGNLIRNALGATAEGVVELKSLGNTITVTDQGPGLDQATCGGHGLGLMIVEDLCQRYGWQMELANGEQGGCVATLTLPEPSNPKTAL</sequence>
<dbReference type="InterPro" id="IPR004358">
    <property type="entry name" value="Sig_transdc_His_kin-like_C"/>
</dbReference>
<dbReference type="PANTHER" id="PTHR45436:SF16">
    <property type="entry name" value="HISTIDINE KINASE"/>
    <property type="match status" value="1"/>
</dbReference>
<evidence type="ECO:0000313" key="14">
    <source>
        <dbReference type="EMBL" id="TKB52031.1"/>
    </source>
</evidence>
<evidence type="ECO:0000256" key="8">
    <source>
        <dbReference type="ARBA" id="ARBA00022989"/>
    </source>
</evidence>
<dbReference type="OrthoDB" id="9121563at2"/>
<dbReference type="Pfam" id="PF00512">
    <property type="entry name" value="HisKA"/>
    <property type="match status" value="1"/>
</dbReference>
<dbReference type="CDD" id="cd00082">
    <property type="entry name" value="HisKA"/>
    <property type="match status" value="1"/>
</dbReference>
<dbReference type="EC" id="2.7.13.3" evidence="3"/>
<dbReference type="InterPro" id="IPR003660">
    <property type="entry name" value="HAMP_dom"/>
</dbReference>
<feature type="domain" description="Histidine kinase" evidence="12">
    <location>
        <begin position="230"/>
        <end position="421"/>
    </location>
</feature>
<evidence type="ECO:0000256" key="7">
    <source>
        <dbReference type="ARBA" id="ARBA00022777"/>
    </source>
</evidence>
<dbReference type="AlphaFoldDB" id="A0A4V5NXP7"/>
<evidence type="ECO:0000256" key="11">
    <source>
        <dbReference type="SAM" id="Phobius"/>
    </source>
</evidence>
<keyword evidence="5" id="KW-0808">Transferase</keyword>
<reference evidence="14 15" key="1">
    <citation type="submission" date="2019-04" db="EMBL/GenBank/DDBJ databases">
        <authorList>
            <person name="Hwang J.C."/>
        </authorList>
    </citation>
    <scope>NUCLEOTIDE SEQUENCE [LARGE SCALE GENOMIC DNA]</scope>
    <source>
        <strain evidence="14 15">IMCC35002</strain>
    </source>
</reference>
<comment type="catalytic activity">
    <reaction evidence="1">
        <text>ATP + protein L-histidine = ADP + protein N-phospho-L-histidine.</text>
        <dbReference type="EC" id="2.7.13.3"/>
    </reaction>
</comment>
<accession>A0A4V5NXP7</accession>
<evidence type="ECO:0000256" key="3">
    <source>
        <dbReference type="ARBA" id="ARBA00012438"/>
    </source>
</evidence>
<evidence type="ECO:0000313" key="15">
    <source>
        <dbReference type="Proteomes" id="UP000305675"/>
    </source>
</evidence>
<evidence type="ECO:0000256" key="5">
    <source>
        <dbReference type="ARBA" id="ARBA00022679"/>
    </source>
</evidence>